<sequence>MFAPTPVETMTFAQREIFVKRDDLIHPDFSGNKARKFQYFLEKEYPEITKLVGYGSAQANSLHSLAVLAKMRGWQLDYYVDHIANYLQQNPQGNYLAALENGANIIEKPEHVTESIDSYVTELAKSALDNELYIPEGGRCEYAAIGLEQLGQQILDWIHEKHYSTLNLFLPSGTGTTALFLQRFFKIKRFEHEDLPEVNVLTCSCVGGDDYLRLQFNQLSENALHHPRIISNGNKYHFGKLKRECYEMWQRVCASGIEFELLYDPVGFIMLEHFFTQSSTVDNIDNTAPLMYLHQGGVLGNPSMLARYQRKYQAK</sequence>
<evidence type="ECO:0000256" key="3">
    <source>
        <dbReference type="ARBA" id="ARBA00022898"/>
    </source>
</evidence>
<dbReference type="RefSeq" id="WP_248955728.1">
    <property type="nucleotide sequence ID" value="NZ_JAKIKU010000005.1"/>
</dbReference>
<dbReference type="SUPFAM" id="SSF53686">
    <property type="entry name" value="Tryptophan synthase beta subunit-like PLP-dependent enzymes"/>
    <property type="match status" value="1"/>
</dbReference>
<accession>A0ABT0KPT4</accession>
<keyword evidence="5" id="KW-1185">Reference proteome</keyword>
<evidence type="ECO:0000256" key="2">
    <source>
        <dbReference type="ARBA" id="ARBA00008639"/>
    </source>
</evidence>
<dbReference type="InterPro" id="IPR036052">
    <property type="entry name" value="TrpB-like_PALP_sf"/>
</dbReference>
<dbReference type="InterPro" id="IPR027278">
    <property type="entry name" value="ACCD_DCysDesulf"/>
</dbReference>
<protein>
    <submittedName>
        <fullName evidence="4">1-aminocyclopropane-1-carboxylate deaminase/D-cysteine desulfhydrase</fullName>
    </submittedName>
</protein>
<dbReference type="PANTHER" id="PTHR43780:SF2">
    <property type="entry name" value="1-AMINOCYCLOPROPANE-1-CARBOXYLATE DEAMINASE-RELATED"/>
    <property type="match status" value="1"/>
</dbReference>
<gene>
    <name evidence="4" type="ORF">L2737_10990</name>
</gene>
<reference evidence="4 5" key="1">
    <citation type="submission" date="2022-01" db="EMBL/GenBank/DDBJ databases">
        <title>Whole genome-based taxonomy of the Shewanellaceae.</title>
        <authorList>
            <person name="Martin-Rodriguez A.J."/>
        </authorList>
    </citation>
    <scope>NUCLEOTIDE SEQUENCE [LARGE SCALE GENOMIC DNA]</scope>
    <source>
        <strain evidence="4 5">DSM 24955</strain>
    </source>
</reference>
<dbReference type="PANTHER" id="PTHR43780">
    <property type="entry name" value="1-AMINOCYCLOPROPANE-1-CARBOXYLATE DEAMINASE-RELATED"/>
    <property type="match status" value="1"/>
</dbReference>
<name>A0ABT0KPT4_9GAMM</name>
<proteinExistence type="inferred from homology"/>
<evidence type="ECO:0000256" key="1">
    <source>
        <dbReference type="ARBA" id="ARBA00001933"/>
    </source>
</evidence>
<dbReference type="Proteomes" id="UP001202134">
    <property type="component" value="Unassembled WGS sequence"/>
</dbReference>
<comment type="similarity">
    <text evidence="2">Belongs to the ACC deaminase/D-cysteine desulfhydrase family.</text>
</comment>
<dbReference type="Gene3D" id="3.40.50.1100">
    <property type="match status" value="2"/>
</dbReference>
<keyword evidence="3" id="KW-0663">Pyridoxal phosphate</keyword>
<evidence type="ECO:0000313" key="5">
    <source>
        <dbReference type="Proteomes" id="UP001202134"/>
    </source>
</evidence>
<organism evidence="4 5">
    <name type="scientific">Shewanella electrodiphila</name>
    <dbReference type="NCBI Taxonomy" id="934143"/>
    <lineage>
        <taxon>Bacteria</taxon>
        <taxon>Pseudomonadati</taxon>
        <taxon>Pseudomonadota</taxon>
        <taxon>Gammaproteobacteria</taxon>
        <taxon>Alteromonadales</taxon>
        <taxon>Shewanellaceae</taxon>
        <taxon>Shewanella</taxon>
    </lineage>
</organism>
<comment type="cofactor">
    <cofactor evidence="1">
        <name>pyridoxal 5'-phosphate</name>
        <dbReference type="ChEBI" id="CHEBI:597326"/>
    </cofactor>
</comment>
<dbReference type="EMBL" id="JAKIKU010000005">
    <property type="protein sequence ID" value="MCL1045850.1"/>
    <property type="molecule type" value="Genomic_DNA"/>
</dbReference>
<comment type="caution">
    <text evidence="4">The sequence shown here is derived from an EMBL/GenBank/DDBJ whole genome shotgun (WGS) entry which is preliminary data.</text>
</comment>
<evidence type="ECO:0000313" key="4">
    <source>
        <dbReference type="EMBL" id="MCL1045850.1"/>
    </source>
</evidence>